<dbReference type="Proteomes" id="UP000179145">
    <property type="component" value="Plasmid pKB14400_1"/>
</dbReference>
<dbReference type="KEGG" id="kba:A0U89_15140"/>
<dbReference type="OrthoDB" id="7220132at2"/>
<dbReference type="Proteomes" id="UP000179145">
    <property type="component" value="Plasmid pKB14400_2"/>
</dbReference>
<reference evidence="2 3" key="1">
    <citation type="journal article" date="2016" name="Microb. Cell Fact.">
        <title>Dissection of exopolysaccharide biosynthesis in Kozakia baliensis.</title>
        <authorList>
            <person name="Brandt J.U."/>
            <person name="Jakob F."/>
            <person name="Behr J."/>
            <person name="Geissler A.J."/>
            <person name="Vogel R.F."/>
        </authorList>
    </citation>
    <scope>NUCLEOTIDE SEQUENCE [LARGE SCALE GENOMIC DNA]</scope>
    <source>
        <strain evidence="2 3">DSM 14400</strain>
        <plasmid evidence="1">pKB14400_1</plasmid>
        <plasmid evidence="2">pKB14400_2</plasmid>
        <plasmid evidence="3">Plasmid pkb14400_1</plasmid>
        <plasmid evidence="3">Plasmid pkb14400_2</plasmid>
    </source>
</reference>
<proteinExistence type="predicted"/>
<dbReference type="RefSeq" id="WP_070404016.1">
    <property type="nucleotide sequence ID" value="NZ_BJVW01000133.1"/>
</dbReference>
<dbReference type="KEGG" id="kba:A0U89_14775"/>
<evidence type="ECO:0000313" key="3">
    <source>
        <dbReference type="Proteomes" id="UP000179145"/>
    </source>
</evidence>
<dbReference type="EMBL" id="CP014676">
    <property type="protein sequence ID" value="AOX18645.1"/>
    <property type="molecule type" value="Genomic_DNA"/>
</dbReference>
<geneLocation type="plasmid" evidence="2">
    <name>pKB14400_2</name>
</geneLocation>
<protein>
    <submittedName>
        <fullName evidence="2">Uncharacterized protein</fullName>
    </submittedName>
</protein>
<evidence type="ECO:0000313" key="1">
    <source>
        <dbReference type="EMBL" id="AOX18549.1"/>
    </source>
</evidence>
<accession>A0A1D8UYB5</accession>
<geneLocation type="plasmid" evidence="1">
    <name>pKB14400_1</name>
</geneLocation>
<organism evidence="2 3">
    <name type="scientific">Kozakia baliensis</name>
    <dbReference type="NCBI Taxonomy" id="153496"/>
    <lineage>
        <taxon>Bacteria</taxon>
        <taxon>Pseudomonadati</taxon>
        <taxon>Pseudomonadota</taxon>
        <taxon>Alphaproteobacteria</taxon>
        <taxon>Acetobacterales</taxon>
        <taxon>Acetobacteraceae</taxon>
        <taxon>Kozakia</taxon>
    </lineage>
</organism>
<keyword evidence="3" id="KW-1185">Reference proteome</keyword>
<dbReference type="AlphaFoldDB" id="A0A1D8UYB5"/>
<sequence length="132" mass="14802">MIRQYYTSPFQGGDNPLRIGTVATGNIFHLPSGPIPAGRMVQPTRPWIVEGFLNGLYTAAGRDPRTGKWFNRVISGRSDLAILRCLSDGRRQTLAVRVLRHCEELGSEDPENRPPALPDLARFYGRRRRASV</sequence>
<gene>
    <name evidence="1" type="ORF">A0U89_14775</name>
    <name evidence="2" type="ORF">A0U89_15140</name>
</gene>
<keyword evidence="2" id="KW-0614">Plasmid</keyword>
<reference evidence="2" key="2">
    <citation type="submission" date="2016-03" db="EMBL/GenBank/DDBJ databases">
        <authorList>
            <person name="Ploux O."/>
        </authorList>
    </citation>
    <scope>NUCLEOTIDE SEQUENCE</scope>
    <source>
        <strain evidence="2">DSM 14400</strain>
        <plasmid evidence="1">pKB14400_1</plasmid>
        <plasmid evidence="2">pKB14400_2</plasmid>
    </source>
</reference>
<evidence type="ECO:0000313" key="2">
    <source>
        <dbReference type="EMBL" id="AOX18645.1"/>
    </source>
</evidence>
<dbReference type="EMBL" id="CP014675">
    <property type="protein sequence ID" value="AOX18549.1"/>
    <property type="molecule type" value="Genomic_DNA"/>
</dbReference>
<name>A0A1D8UYB5_9PROT</name>
<geneLocation type="plasmid" evidence="3">
    <name>pkb14400_2</name>
</geneLocation>
<geneLocation type="plasmid" evidence="3">
    <name>pkb14400_1</name>
</geneLocation>